<keyword evidence="11 14" id="KW-0482">Metalloprotease</keyword>
<dbReference type="InterPro" id="IPR050928">
    <property type="entry name" value="ATP-dep_Zn_Metalloprotease"/>
</dbReference>
<dbReference type="PROSITE" id="PS00674">
    <property type="entry name" value="AAA"/>
    <property type="match status" value="1"/>
</dbReference>
<feature type="binding site" evidence="14">
    <location>
        <position position="531"/>
    </location>
    <ligand>
        <name>Zn(2+)</name>
        <dbReference type="ChEBI" id="CHEBI:29105"/>
        <note>catalytic</note>
    </ligand>
</feature>
<dbReference type="Gene3D" id="3.30.720.210">
    <property type="match status" value="1"/>
</dbReference>
<comment type="caution">
    <text evidence="14">Lacks conserved residue(s) required for the propagation of feature annotation.</text>
</comment>
<evidence type="ECO:0000313" key="18">
    <source>
        <dbReference type="EMBL" id="TET94069.1"/>
    </source>
</evidence>
<evidence type="ECO:0000313" key="19">
    <source>
        <dbReference type="Proteomes" id="UP000316925"/>
    </source>
</evidence>
<feature type="transmembrane region" description="Helical" evidence="14">
    <location>
        <begin position="43"/>
        <end position="64"/>
    </location>
</feature>
<dbReference type="GO" id="GO:0004176">
    <property type="term" value="F:ATP-dependent peptidase activity"/>
    <property type="evidence" value="ECO:0007669"/>
    <property type="project" value="InterPro"/>
</dbReference>
<sequence>MDGRVPKQPIKKNKQSIPKKKQFIPKKKQFIPKKKQPIKKNKFSRNLFLLFIVFVVVISLFNFIRLGSSVKETELSYSQFMKMVESQRITKVTIRGHIIRGELGTNMPFKTYAPEDPELIKILRQNGVEIEAGPESSPWLLNVLGGLLPILIFVVIWIYIMRQMRITGSKALSFGKSRAKLVSKDTVKVTFNDVAGAEEAKEELKEIIEFLKNPQKFQKLGAKIPKGVIVVGPPGCGKTLLARAVAGEAGVPFLSISGSDFVEMFVGVGAARVRDLFEQARRNAPCIIFIDELDAVGRQRFAGIGGGHDEKEQTLNQLLVELDGFNPRKGVITMAATNRPDVLDMALLRPGRFDRRITINVPDIREREDILALHMRNKPIAKEVNIKVLARRTPGFVGSDIENLVNEASLLAARRNKDSIGMAELEEAIDRVIAGPEKKSRIMREKEKRIIAYHESGHTVVGNLLPHADPIHKVSIIPRGSVALGYTLQLPLEDRYLATKSELLDKLSVLLAGRASEELIFKEASTGAENDLEQATHVVRKMVCDYGMSEKLGPVALGKGNAEVFLGRDFLKEKNYSEELAFEIDKEIHRIIQESYDRAFKILREHKGKLIRLAEKLEEKEVLVEEDIKEVLGEKITEKIPGEKKIRRNRTKLVLKKTNGHKSSSFNPEK</sequence>
<dbReference type="PANTHER" id="PTHR43655">
    <property type="entry name" value="ATP-DEPENDENT PROTEASE"/>
    <property type="match status" value="1"/>
</dbReference>
<dbReference type="InterPro" id="IPR011546">
    <property type="entry name" value="Pept_M41_FtsH_extracell"/>
</dbReference>
<dbReference type="CDD" id="cd19501">
    <property type="entry name" value="RecA-like_FtsH"/>
    <property type="match status" value="1"/>
</dbReference>
<dbReference type="GO" id="GO:0030163">
    <property type="term" value="P:protein catabolic process"/>
    <property type="evidence" value="ECO:0007669"/>
    <property type="project" value="UniProtKB-UniRule"/>
</dbReference>
<evidence type="ECO:0000256" key="7">
    <source>
        <dbReference type="ARBA" id="ARBA00022801"/>
    </source>
</evidence>
<evidence type="ECO:0000256" key="4">
    <source>
        <dbReference type="ARBA" id="ARBA00022692"/>
    </source>
</evidence>
<dbReference type="EC" id="3.4.24.-" evidence="14"/>
<keyword evidence="9 14" id="KW-0067">ATP-binding</keyword>
<dbReference type="Proteomes" id="UP000316925">
    <property type="component" value="Unassembled WGS sequence"/>
</dbReference>
<name>A0A523YRM0_UNCAE</name>
<comment type="similarity">
    <text evidence="15">Belongs to the AAA ATPase family.</text>
</comment>
<keyword evidence="3 14" id="KW-0645">Protease</keyword>
<keyword evidence="6 14" id="KW-0547">Nucleotide-binding</keyword>
<evidence type="ECO:0000256" key="16">
    <source>
        <dbReference type="SAM" id="Coils"/>
    </source>
</evidence>
<comment type="subcellular location">
    <subcellularLocation>
        <location evidence="14">Cell membrane</location>
        <topology evidence="14">Multi-pass membrane protein</topology>
        <orientation evidence="14">Cytoplasmic side</orientation>
    </subcellularLocation>
    <subcellularLocation>
        <location evidence="1">Membrane</location>
    </subcellularLocation>
</comment>
<evidence type="ECO:0000256" key="6">
    <source>
        <dbReference type="ARBA" id="ARBA00022741"/>
    </source>
</evidence>
<evidence type="ECO:0000256" key="10">
    <source>
        <dbReference type="ARBA" id="ARBA00022989"/>
    </source>
</evidence>
<feature type="transmembrane region" description="Helical" evidence="14">
    <location>
        <begin position="139"/>
        <end position="160"/>
    </location>
</feature>
<protein>
    <recommendedName>
        <fullName evidence="14">ATP-dependent zinc metalloprotease FtsH</fullName>
        <ecNumber evidence="14">3.4.24.-</ecNumber>
    </recommendedName>
</protein>
<dbReference type="GO" id="GO:0008270">
    <property type="term" value="F:zinc ion binding"/>
    <property type="evidence" value="ECO:0007669"/>
    <property type="project" value="UniProtKB-UniRule"/>
</dbReference>
<dbReference type="EMBL" id="SOIJ01000039">
    <property type="protein sequence ID" value="TET94069.1"/>
    <property type="molecule type" value="Genomic_DNA"/>
</dbReference>
<evidence type="ECO:0000256" key="12">
    <source>
        <dbReference type="ARBA" id="ARBA00023136"/>
    </source>
</evidence>
<dbReference type="InterPro" id="IPR005936">
    <property type="entry name" value="FtsH"/>
</dbReference>
<feature type="binding site" evidence="14">
    <location>
        <position position="454"/>
    </location>
    <ligand>
        <name>Zn(2+)</name>
        <dbReference type="ChEBI" id="CHEBI:29105"/>
        <note>catalytic</note>
    </ligand>
</feature>
<dbReference type="FunFam" id="1.20.58.760:FF:000001">
    <property type="entry name" value="ATP-dependent zinc metalloprotease FtsH"/>
    <property type="match status" value="1"/>
</dbReference>
<dbReference type="InterPro" id="IPR000642">
    <property type="entry name" value="Peptidase_M41"/>
</dbReference>
<dbReference type="Pfam" id="PF06480">
    <property type="entry name" value="FtsH_ext"/>
    <property type="match status" value="1"/>
</dbReference>
<feature type="binding site" evidence="14">
    <location>
        <position position="458"/>
    </location>
    <ligand>
        <name>Zn(2+)</name>
        <dbReference type="ChEBI" id="CHEBI:29105"/>
        <note>catalytic</note>
    </ligand>
</feature>
<keyword evidence="5 14" id="KW-0479">Metal-binding</keyword>
<dbReference type="GO" id="GO:0005886">
    <property type="term" value="C:plasma membrane"/>
    <property type="evidence" value="ECO:0007669"/>
    <property type="project" value="UniProtKB-SubCell"/>
</dbReference>
<feature type="domain" description="AAA+ ATPase" evidence="17">
    <location>
        <begin position="224"/>
        <end position="363"/>
    </location>
</feature>
<dbReference type="Pfam" id="PF17862">
    <property type="entry name" value="AAA_lid_3"/>
    <property type="match status" value="1"/>
</dbReference>
<gene>
    <name evidence="14" type="primary">ftsH</name>
    <name evidence="18" type="ORF">E3J33_00755</name>
</gene>
<evidence type="ECO:0000259" key="17">
    <source>
        <dbReference type="SMART" id="SM00382"/>
    </source>
</evidence>
<feature type="active site" evidence="14">
    <location>
        <position position="455"/>
    </location>
</feature>
<evidence type="ECO:0000256" key="2">
    <source>
        <dbReference type="ARBA" id="ARBA00010044"/>
    </source>
</evidence>
<evidence type="ECO:0000256" key="15">
    <source>
        <dbReference type="RuleBase" id="RU003651"/>
    </source>
</evidence>
<evidence type="ECO:0000256" key="11">
    <source>
        <dbReference type="ARBA" id="ARBA00023049"/>
    </source>
</evidence>
<comment type="cofactor">
    <cofactor evidence="14">
        <name>Zn(2+)</name>
        <dbReference type="ChEBI" id="CHEBI:29105"/>
    </cofactor>
    <text evidence="14">Binds 1 zinc ion per subunit.</text>
</comment>
<dbReference type="InterPro" id="IPR003960">
    <property type="entry name" value="ATPase_AAA_CS"/>
</dbReference>
<evidence type="ECO:0000256" key="9">
    <source>
        <dbReference type="ARBA" id="ARBA00022840"/>
    </source>
</evidence>
<dbReference type="Pfam" id="PF00004">
    <property type="entry name" value="AAA"/>
    <property type="match status" value="1"/>
</dbReference>
<dbReference type="SMART" id="SM00382">
    <property type="entry name" value="AAA"/>
    <property type="match status" value="1"/>
</dbReference>
<comment type="similarity">
    <text evidence="13 14">In the central section; belongs to the AAA ATPase family.</text>
</comment>
<organism evidence="18 19">
    <name type="scientific">Aerophobetes bacterium</name>
    <dbReference type="NCBI Taxonomy" id="2030807"/>
    <lineage>
        <taxon>Bacteria</taxon>
        <taxon>Candidatus Aerophobota</taxon>
    </lineage>
</organism>
<evidence type="ECO:0000256" key="14">
    <source>
        <dbReference type="HAMAP-Rule" id="MF_01458"/>
    </source>
</evidence>
<keyword evidence="7 14" id="KW-0378">Hydrolase</keyword>
<keyword evidence="8 14" id="KW-0862">Zinc</keyword>
<comment type="caution">
    <text evidence="18">The sequence shown here is derived from an EMBL/GenBank/DDBJ whole genome shotgun (WGS) entry which is preliminary data.</text>
</comment>
<dbReference type="Gene3D" id="1.20.58.760">
    <property type="entry name" value="Peptidase M41"/>
    <property type="match status" value="1"/>
</dbReference>
<dbReference type="Pfam" id="PF01434">
    <property type="entry name" value="Peptidase_M41"/>
    <property type="match status" value="1"/>
</dbReference>
<dbReference type="InterPro" id="IPR037219">
    <property type="entry name" value="Peptidase_M41-like"/>
</dbReference>
<evidence type="ECO:0000256" key="1">
    <source>
        <dbReference type="ARBA" id="ARBA00004370"/>
    </source>
</evidence>
<keyword evidence="16" id="KW-0175">Coiled coil</keyword>
<dbReference type="GO" id="GO:0005524">
    <property type="term" value="F:ATP binding"/>
    <property type="evidence" value="ECO:0007669"/>
    <property type="project" value="UniProtKB-UniRule"/>
</dbReference>
<evidence type="ECO:0000256" key="13">
    <source>
        <dbReference type="ARBA" id="ARBA00061570"/>
    </source>
</evidence>
<dbReference type="GO" id="GO:0004222">
    <property type="term" value="F:metalloendopeptidase activity"/>
    <property type="evidence" value="ECO:0007669"/>
    <property type="project" value="InterPro"/>
</dbReference>
<feature type="coiled-coil region" evidence="16">
    <location>
        <begin position="603"/>
        <end position="634"/>
    </location>
</feature>
<comment type="similarity">
    <text evidence="2 14">In the C-terminal section; belongs to the peptidase M41 family.</text>
</comment>
<dbReference type="PANTHER" id="PTHR43655:SF2">
    <property type="entry name" value="AFG3 LIKE MATRIX AAA PEPTIDASE SUBUNIT 2, ISOFORM A"/>
    <property type="match status" value="1"/>
</dbReference>
<dbReference type="Gene3D" id="1.10.8.60">
    <property type="match status" value="1"/>
</dbReference>
<keyword evidence="10 14" id="KW-1133">Transmembrane helix</keyword>
<reference evidence="18 19" key="1">
    <citation type="submission" date="2019-03" db="EMBL/GenBank/DDBJ databases">
        <title>Metabolic potential of uncultured bacteria and archaea associated with petroleum seepage in deep-sea sediments.</title>
        <authorList>
            <person name="Dong X."/>
            <person name="Hubert C."/>
        </authorList>
    </citation>
    <scope>NUCLEOTIDE SEQUENCE [LARGE SCALE GENOMIC DNA]</scope>
    <source>
        <strain evidence="18">E29_bin28</strain>
    </source>
</reference>
<dbReference type="InterPro" id="IPR041569">
    <property type="entry name" value="AAA_lid_3"/>
</dbReference>
<comment type="function">
    <text evidence="14">Acts as a processive, ATP-dependent zinc metallopeptidase for both cytoplasmic and membrane proteins. Plays a role in the quality control of integral membrane proteins.</text>
</comment>
<dbReference type="FunFam" id="1.10.8.60:FF:000001">
    <property type="entry name" value="ATP-dependent zinc metalloprotease FtsH"/>
    <property type="match status" value="1"/>
</dbReference>
<dbReference type="GO" id="GO:0016887">
    <property type="term" value="F:ATP hydrolysis activity"/>
    <property type="evidence" value="ECO:0007669"/>
    <property type="project" value="UniProtKB-UniRule"/>
</dbReference>
<keyword evidence="4 14" id="KW-0812">Transmembrane</keyword>
<keyword evidence="14" id="KW-1003">Cell membrane</keyword>
<dbReference type="AlphaFoldDB" id="A0A523YRM0"/>
<dbReference type="InterPro" id="IPR003959">
    <property type="entry name" value="ATPase_AAA_core"/>
</dbReference>
<dbReference type="SUPFAM" id="SSF140990">
    <property type="entry name" value="FtsH protease domain-like"/>
    <property type="match status" value="1"/>
</dbReference>
<dbReference type="HAMAP" id="MF_01458">
    <property type="entry name" value="FtsH"/>
    <property type="match status" value="1"/>
</dbReference>
<keyword evidence="12 14" id="KW-0472">Membrane</keyword>
<dbReference type="NCBIfam" id="TIGR01241">
    <property type="entry name" value="FtsH_fam"/>
    <property type="match status" value="1"/>
</dbReference>
<dbReference type="InterPro" id="IPR003593">
    <property type="entry name" value="AAA+_ATPase"/>
</dbReference>
<dbReference type="InterPro" id="IPR027417">
    <property type="entry name" value="P-loop_NTPase"/>
</dbReference>
<dbReference type="Gene3D" id="3.40.50.300">
    <property type="entry name" value="P-loop containing nucleotide triphosphate hydrolases"/>
    <property type="match status" value="1"/>
</dbReference>
<comment type="subunit">
    <text evidence="14">Homohexamer.</text>
</comment>
<dbReference type="FunFam" id="3.40.50.300:FF:000001">
    <property type="entry name" value="ATP-dependent zinc metalloprotease FtsH"/>
    <property type="match status" value="1"/>
</dbReference>
<evidence type="ECO:0000256" key="5">
    <source>
        <dbReference type="ARBA" id="ARBA00022723"/>
    </source>
</evidence>
<evidence type="ECO:0000256" key="3">
    <source>
        <dbReference type="ARBA" id="ARBA00022670"/>
    </source>
</evidence>
<accession>A0A523YRM0</accession>
<proteinExistence type="inferred from homology"/>
<evidence type="ECO:0000256" key="8">
    <source>
        <dbReference type="ARBA" id="ARBA00022833"/>
    </source>
</evidence>
<dbReference type="GO" id="GO:0006508">
    <property type="term" value="P:proteolysis"/>
    <property type="evidence" value="ECO:0007669"/>
    <property type="project" value="UniProtKB-KW"/>
</dbReference>
<dbReference type="SUPFAM" id="SSF52540">
    <property type="entry name" value="P-loop containing nucleoside triphosphate hydrolases"/>
    <property type="match status" value="1"/>
</dbReference>